<comment type="caution">
    <text evidence="10">The sequence shown here is derived from an EMBL/GenBank/DDBJ whole genome shotgun (WGS) entry which is preliminary data.</text>
</comment>
<dbReference type="PROSITE" id="PS50885">
    <property type="entry name" value="HAMP"/>
    <property type="match status" value="1"/>
</dbReference>
<dbReference type="Gene3D" id="6.10.340.10">
    <property type="match status" value="1"/>
</dbReference>
<keyword evidence="4" id="KW-0808">Transferase</keyword>
<dbReference type="SUPFAM" id="SSF55874">
    <property type="entry name" value="ATPase domain of HSP90 chaperone/DNA topoisomerase II/histidine kinase"/>
    <property type="match status" value="1"/>
</dbReference>
<evidence type="ECO:0000256" key="1">
    <source>
        <dbReference type="ARBA" id="ARBA00004651"/>
    </source>
</evidence>
<keyword evidence="3" id="KW-0597">Phosphoprotein</keyword>
<dbReference type="PANTHER" id="PTHR34220:SF7">
    <property type="entry name" value="SENSOR HISTIDINE KINASE YPDA"/>
    <property type="match status" value="1"/>
</dbReference>
<accession>A0A4Q9DQ45</accession>
<name>A0A4Q9DQ45_9BACL</name>
<dbReference type="AlphaFoldDB" id="A0A4Q9DQ45"/>
<keyword evidence="8" id="KW-0812">Transmembrane</keyword>
<organism evidence="10 11">
    <name type="scientific">Paenibacillus thalictri</name>
    <dbReference type="NCBI Taxonomy" id="2527873"/>
    <lineage>
        <taxon>Bacteria</taxon>
        <taxon>Bacillati</taxon>
        <taxon>Bacillota</taxon>
        <taxon>Bacilli</taxon>
        <taxon>Bacillales</taxon>
        <taxon>Paenibacillaceae</taxon>
        <taxon>Paenibacillus</taxon>
    </lineage>
</organism>
<keyword evidence="2" id="KW-1003">Cell membrane</keyword>
<dbReference type="InterPro" id="IPR003594">
    <property type="entry name" value="HATPase_dom"/>
</dbReference>
<evidence type="ECO:0000256" key="5">
    <source>
        <dbReference type="ARBA" id="ARBA00022777"/>
    </source>
</evidence>
<reference evidence="10 11" key="1">
    <citation type="submission" date="2019-02" db="EMBL/GenBank/DDBJ databases">
        <title>Paenibacillus sp. nov., isolated from surface-sterilized tissue of Thalictrum simplex L.</title>
        <authorList>
            <person name="Tuo L."/>
        </authorList>
    </citation>
    <scope>NUCLEOTIDE SEQUENCE [LARGE SCALE GENOMIC DNA]</scope>
    <source>
        <strain evidence="10 11">N2SHLJ1</strain>
    </source>
</reference>
<keyword evidence="7" id="KW-0175">Coiled coil</keyword>
<dbReference type="InterPro" id="IPR036890">
    <property type="entry name" value="HATPase_C_sf"/>
</dbReference>
<dbReference type="Pfam" id="PF06580">
    <property type="entry name" value="His_kinase"/>
    <property type="match status" value="1"/>
</dbReference>
<evidence type="ECO:0000256" key="7">
    <source>
        <dbReference type="SAM" id="Coils"/>
    </source>
</evidence>
<evidence type="ECO:0000256" key="6">
    <source>
        <dbReference type="ARBA" id="ARBA00023136"/>
    </source>
</evidence>
<dbReference type="InterPro" id="IPR050640">
    <property type="entry name" value="Bact_2-comp_sensor_kinase"/>
</dbReference>
<keyword evidence="6 8" id="KW-0472">Membrane</keyword>
<evidence type="ECO:0000256" key="8">
    <source>
        <dbReference type="SAM" id="Phobius"/>
    </source>
</evidence>
<feature type="domain" description="HAMP" evidence="9">
    <location>
        <begin position="311"/>
        <end position="365"/>
    </location>
</feature>
<feature type="transmembrane region" description="Helical" evidence="8">
    <location>
        <begin position="292"/>
        <end position="314"/>
    </location>
</feature>
<dbReference type="GO" id="GO:0005886">
    <property type="term" value="C:plasma membrane"/>
    <property type="evidence" value="ECO:0007669"/>
    <property type="project" value="UniProtKB-SubCell"/>
</dbReference>
<evidence type="ECO:0000256" key="3">
    <source>
        <dbReference type="ARBA" id="ARBA00022553"/>
    </source>
</evidence>
<dbReference type="Gene3D" id="3.30.565.10">
    <property type="entry name" value="Histidine kinase-like ATPase, C-terminal domain"/>
    <property type="match status" value="1"/>
</dbReference>
<keyword evidence="8" id="KW-1133">Transmembrane helix</keyword>
<gene>
    <name evidence="10" type="ORF">EYB31_20505</name>
</gene>
<evidence type="ECO:0000313" key="11">
    <source>
        <dbReference type="Proteomes" id="UP000293142"/>
    </source>
</evidence>
<dbReference type="EMBL" id="SIRE01000014">
    <property type="protein sequence ID" value="TBL76371.1"/>
    <property type="molecule type" value="Genomic_DNA"/>
</dbReference>
<dbReference type="RefSeq" id="WP_131015278.1">
    <property type="nucleotide sequence ID" value="NZ_SIRE01000014.1"/>
</dbReference>
<evidence type="ECO:0000256" key="2">
    <source>
        <dbReference type="ARBA" id="ARBA00022475"/>
    </source>
</evidence>
<sequence>MYQAILRHFIPQTLKTRLFAVFMLFIFIPFSLLNIRNYNRIESSLETQLGYQCSSQLGQIRSEIEELKGLVFKAAIRLSQENELKEAIRLGEASDGSTPQGEKLLLSRQINGILPVFEPYSNLFQFTIADLDSVHYSTAQADISASTEALAQDLVNRHKAYIWTHSEGANMKLTLTLLVKEGDPAAGIIRVDFDYIGWLKARVSYFPIQQHLFIMDEAEHVLSGTSPGMSPPPSDVINQLREMSPRPEYTIDNKTRNLITVASIPSMNWYLVGSVPLEVFFGDLPKVKIEYFISFLILACLFIFITFLTVSTLTRPLLLMQRKMSELVQKKLFHSRLAEDRFSGEMLGLAKTFNRMTADLERLIEQMRIEERQKEALRFQMLMSQMNPHFLLNTLNAIKWNAYQHQDQATYEMCKSLGVLLETGLNTDLELLHLKDEIHLVKAFAYIQNFRFNGRFQIAYEYDDSLQYGLIPKLSLQPLVENAIHHAFHEEQEDCRIIVRAVSLGNKLVLEVEDNGTGVSITRAETPDSRRKRGIGLYNLRERLKLLFRGEASFELIQTAGKGTLARIRMPLLISQPYEQGE</sequence>
<feature type="transmembrane region" description="Helical" evidence="8">
    <location>
        <begin position="16"/>
        <end position="35"/>
    </location>
</feature>
<keyword evidence="5" id="KW-0418">Kinase</keyword>
<dbReference type="OrthoDB" id="2638092at2"/>
<proteinExistence type="predicted"/>
<evidence type="ECO:0000313" key="10">
    <source>
        <dbReference type="EMBL" id="TBL76371.1"/>
    </source>
</evidence>
<dbReference type="InterPro" id="IPR010559">
    <property type="entry name" value="Sig_transdc_His_kin_internal"/>
</dbReference>
<feature type="coiled-coil region" evidence="7">
    <location>
        <begin position="353"/>
        <end position="380"/>
    </location>
</feature>
<protein>
    <recommendedName>
        <fullName evidence="9">HAMP domain-containing protein</fullName>
    </recommendedName>
</protein>
<dbReference type="InterPro" id="IPR003660">
    <property type="entry name" value="HAMP_dom"/>
</dbReference>
<keyword evidence="11" id="KW-1185">Reference proteome</keyword>
<dbReference type="Proteomes" id="UP000293142">
    <property type="component" value="Unassembled WGS sequence"/>
</dbReference>
<evidence type="ECO:0000259" key="9">
    <source>
        <dbReference type="PROSITE" id="PS50885"/>
    </source>
</evidence>
<dbReference type="Pfam" id="PF02518">
    <property type="entry name" value="HATPase_c"/>
    <property type="match status" value="1"/>
</dbReference>
<dbReference type="GO" id="GO:0000155">
    <property type="term" value="F:phosphorelay sensor kinase activity"/>
    <property type="evidence" value="ECO:0007669"/>
    <property type="project" value="InterPro"/>
</dbReference>
<comment type="subcellular location">
    <subcellularLocation>
        <location evidence="1">Cell membrane</location>
        <topology evidence="1">Multi-pass membrane protein</topology>
    </subcellularLocation>
</comment>
<evidence type="ECO:0000256" key="4">
    <source>
        <dbReference type="ARBA" id="ARBA00022679"/>
    </source>
</evidence>
<dbReference type="PANTHER" id="PTHR34220">
    <property type="entry name" value="SENSOR HISTIDINE KINASE YPDA"/>
    <property type="match status" value="1"/>
</dbReference>
<dbReference type="SMART" id="SM00304">
    <property type="entry name" value="HAMP"/>
    <property type="match status" value="1"/>
</dbReference>